<comment type="caution">
    <text evidence="10">The sequence shown here is derived from an EMBL/GenBank/DDBJ whole genome shotgun (WGS) entry which is preliminary data.</text>
</comment>
<dbReference type="PANTHER" id="PTHR42933">
    <property type="entry name" value="SLR6095 PROTEIN"/>
    <property type="match status" value="1"/>
</dbReference>
<comment type="catalytic activity">
    <reaction evidence="7">
        <text>a 2'-deoxyadenosine in DNA + S-adenosyl-L-methionine = an N(6)-methyl-2'-deoxyadenosine in DNA + S-adenosyl-L-homocysteine + H(+)</text>
        <dbReference type="Rhea" id="RHEA:15197"/>
        <dbReference type="Rhea" id="RHEA-COMP:12418"/>
        <dbReference type="Rhea" id="RHEA-COMP:12419"/>
        <dbReference type="ChEBI" id="CHEBI:15378"/>
        <dbReference type="ChEBI" id="CHEBI:57856"/>
        <dbReference type="ChEBI" id="CHEBI:59789"/>
        <dbReference type="ChEBI" id="CHEBI:90615"/>
        <dbReference type="ChEBI" id="CHEBI:90616"/>
        <dbReference type="EC" id="2.1.1.72"/>
    </reaction>
</comment>
<dbReference type="GO" id="GO:0032259">
    <property type="term" value="P:methylation"/>
    <property type="evidence" value="ECO:0007669"/>
    <property type="project" value="UniProtKB-KW"/>
</dbReference>
<evidence type="ECO:0000259" key="8">
    <source>
        <dbReference type="Pfam" id="PF02384"/>
    </source>
</evidence>
<keyword evidence="6" id="KW-0680">Restriction system</keyword>
<dbReference type="Gene3D" id="3.40.50.150">
    <property type="entry name" value="Vaccinia Virus protein VP39"/>
    <property type="match status" value="1"/>
</dbReference>
<evidence type="ECO:0000256" key="3">
    <source>
        <dbReference type="ARBA" id="ARBA00022603"/>
    </source>
</evidence>
<dbReference type="PANTHER" id="PTHR42933:SF3">
    <property type="entry name" value="TYPE I RESTRICTION ENZYME MJAVIII METHYLASE SUBUNIT"/>
    <property type="match status" value="1"/>
</dbReference>
<dbReference type="InterPro" id="IPR029063">
    <property type="entry name" value="SAM-dependent_MTases_sf"/>
</dbReference>
<dbReference type="SMR" id="E7G482"/>
<name>E7G482_9HELI</name>
<dbReference type="GO" id="GO:0003677">
    <property type="term" value="F:DNA binding"/>
    <property type="evidence" value="ECO:0007669"/>
    <property type="project" value="InterPro"/>
</dbReference>
<organism evidence="10 11">
    <name type="scientific">Helicobacter suis HS5</name>
    <dbReference type="NCBI Taxonomy" id="710394"/>
    <lineage>
        <taxon>Bacteria</taxon>
        <taxon>Pseudomonadati</taxon>
        <taxon>Campylobacterota</taxon>
        <taxon>Epsilonproteobacteria</taxon>
        <taxon>Campylobacterales</taxon>
        <taxon>Helicobacteraceae</taxon>
        <taxon>Helicobacter</taxon>
    </lineage>
</organism>
<evidence type="ECO:0000259" key="9">
    <source>
        <dbReference type="Pfam" id="PF12161"/>
    </source>
</evidence>
<dbReference type="Pfam" id="PF02384">
    <property type="entry name" value="N6_Mtase"/>
    <property type="match status" value="1"/>
</dbReference>
<comment type="similarity">
    <text evidence="1">Belongs to the N(4)/N(6)-methyltransferase family.</text>
</comment>
<evidence type="ECO:0000313" key="10">
    <source>
        <dbReference type="EMBL" id="EFX41804.1"/>
    </source>
</evidence>
<dbReference type="InterPro" id="IPR051537">
    <property type="entry name" value="DNA_Adenine_Mtase"/>
</dbReference>
<dbReference type="Pfam" id="PF12161">
    <property type="entry name" value="HsdM_N"/>
    <property type="match status" value="1"/>
</dbReference>
<reference evidence="10 11" key="1">
    <citation type="journal article" date="2011" name="Vet. Res.">
        <title>Genome sequence of Helicobacter suis supports its role in gastric pathology.</title>
        <authorList>
            <person name="Vermoote M."/>
            <person name="Vandekerckhove T.T."/>
            <person name="Flahou B."/>
            <person name="Pasmans F."/>
            <person name="Smet A."/>
            <person name="De Groote D."/>
            <person name="Van Criekinge W."/>
            <person name="Ducatelle R."/>
            <person name="Haesebrouck F."/>
        </authorList>
    </citation>
    <scope>NUCLEOTIDE SEQUENCE [LARGE SCALE GENOMIC DNA]</scope>
    <source>
        <strain evidence="10 11">HS5</strain>
    </source>
</reference>
<dbReference type="Proteomes" id="UP000054093">
    <property type="component" value="Unassembled WGS sequence"/>
</dbReference>
<keyword evidence="4" id="KW-0808">Transferase</keyword>
<proteinExistence type="inferred from homology"/>
<evidence type="ECO:0000256" key="7">
    <source>
        <dbReference type="ARBA" id="ARBA00047942"/>
    </source>
</evidence>
<dbReference type="EMBL" id="ADHO01000126">
    <property type="protein sequence ID" value="EFX41804.1"/>
    <property type="molecule type" value="Genomic_DNA"/>
</dbReference>
<evidence type="ECO:0000256" key="4">
    <source>
        <dbReference type="ARBA" id="ARBA00022679"/>
    </source>
</evidence>
<dbReference type="GO" id="GO:0009307">
    <property type="term" value="P:DNA restriction-modification system"/>
    <property type="evidence" value="ECO:0007669"/>
    <property type="project" value="UniProtKB-KW"/>
</dbReference>
<dbReference type="PRINTS" id="PR00507">
    <property type="entry name" value="N12N6MTFRASE"/>
</dbReference>
<gene>
    <name evidence="10" type="primary">hsdM</name>
    <name evidence="10" type="ORF">HSUHS5_0781</name>
</gene>
<dbReference type="InterPro" id="IPR003356">
    <property type="entry name" value="DNA_methylase_A-5"/>
</dbReference>
<dbReference type="InterPro" id="IPR002052">
    <property type="entry name" value="DNA_methylase_N6_adenine_CS"/>
</dbReference>
<evidence type="ECO:0000256" key="1">
    <source>
        <dbReference type="ARBA" id="ARBA00006594"/>
    </source>
</evidence>
<dbReference type="SUPFAM" id="SSF53335">
    <property type="entry name" value="S-adenosyl-L-methionine-dependent methyltransferases"/>
    <property type="match status" value="1"/>
</dbReference>
<dbReference type="GO" id="GO:0008170">
    <property type="term" value="F:N-methyltransferase activity"/>
    <property type="evidence" value="ECO:0007669"/>
    <property type="project" value="InterPro"/>
</dbReference>
<dbReference type="GO" id="GO:0009007">
    <property type="term" value="F:site-specific DNA-methyltransferase (adenine-specific) activity"/>
    <property type="evidence" value="ECO:0007669"/>
    <property type="project" value="UniProtKB-EC"/>
</dbReference>
<evidence type="ECO:0000313" key="11">
    <source>
        <dbReference type="Proteomes" id="UP000054093"/>
    </source>
</evidence>
<sequence>MRKILIFLFFHKGENMDGVQFQPIINFIWDIANLLRDHYKRGKYRDVILPMTVIRRLDAILEPTKQKVLAKYKECKEKGLLEKGIEAPLLCDASGFKFYNHSQFTLKTLLDDPENLKDNFKNYLNSFSATIKDILKKFNFETELDTLEQAGVLFKLVDKFCSNKVNFSIKSTSDKPGLSNLGMGYVFEELIRKFNEENNEEAGEHFTPRDIISLMATLIFKPISEQLNSVYFVYDNACGSGGMLTESKAFIKNLQPTAEINLYGQEVNPETYAICKADMLIKGENPENIKFGSTLSDDQFKDLKFDFMLTNPPFGKSYGNEQEKCKNDSRFAVGLTGVGDGQMMFLLNMISKMKDTPLGSRIASIHNGSALFNSDSGQVAIRSHIITKDYLEAIIALPTDLFYNTQIPTFIWILNNRKEAHKKQKVQLIDATSYFEPMAKSLGKKSKRLSQEHIDAIFELFSKQIKGPQAVVLDCEDLGYTKFNVISLKSSQEVKDDSELINKEAILKRLEQLEANPPKLEPIFKDEKTFLNALNIPIPKKTNPEGKISKDLKILLNKSEEKIPLKEDKDTYFLELLEQIRPQIGFIKGQSIKVGYEILFNQHFYRPTEAKSARTIQQEIRELEGEIQELLDEILA</sequence>
<feature type="domain" description="DNA methylase adenine-specific" evidence="8">
    <location>
        <begin position="183"/>
        <end position="464"/>
    </location>
</feature>
<keyword evidence="3" id="KW-0489">Methyltransferase</keyword>
<protein>
    <recommendedName>
        <fullName evidence="2">site-specific DNA-methyltransferase (adenine-specific)</fullName>
        <ecNumber evidence="2">2.1.1.72</ecNumber>
    </recommendedName>
</protein>
<keyword evidence="5" id="KW-0949">S-adenosyl-L-methionine</keyword>
<evidence type="ECO:0000256" key="5">
    <source>
        <dbReference type="ARBA" id="ARBA00022691"/>
    </source>
</evidence>
<dbReference type="AlphaFoldDB" id="E7G482"/>
<evidence type="ECO:0000256" key="6">
    <source>
        <dbReference type="ARBA" id="ARBA00022747"/>
    </source>
</evidence>
<accession>E7G482</accession>
<feature type="domain" description="N6 adenine-specific DNA methyltransferase N-terminal" evidence="9">
    <location>
        <begin position="26"/>
        <end position="160"/>
    </location>
</feature>
<dbReference type="EC" id="2.1.1.72" evidence="2"/>
<evidence type="ECO:0000256" key="2">
    <source>
        <dbReference type="ARBA" id="ARBA00011900"/>
    </source>
</evidence>
<dbReference type="InterPro" id="IPR022749">
    <property type="entry name" value="D12N6_MeTrfase_N"/>
</dbReference>
<dbReference type="PROSITE" id="PS00092">
    <property type="entry name" value="N6_MTASE"/>
    <property type="match status" value="1"/>
</dbReference>